<reference evidence="2" key="1">
    <citation type="journal article" date="2021" name="bioRxiv">
        <title>Whole Genome Assembly and Annotation of Northern Wild Rice, Zizania palustris L., Supports a Whole Genome Duplication in the Zizania Genus.</title>
        <authorList>
            <person name="Haas M."/>
            <person name="Kono T."/>
            <person name="Macchietto M."/>
            <person name="Millas R."/>
            <person name="McGilp L."/>
            <person name="Shao M."/>
            <person name="Duquette J."/>
            <person name="Hirsch C.N."/>
            <person name="Kimball J."/>
        </authorList>
    </citation>
    <scope>NUCLEOTIDE SEQUENCE</scope>
    <source>
        <tissue evidence="2">Fresh leaf tissue</tissue>
    </source>
</reference>
<dbReference type="Proteomes" id="UP000729402">
    <property type="component" value="Unassembled WGS sequence"/>
</dbReference>
<protein>
    <submittedName>
        <fullName evidence="2">Uncharacterized protein</fullName>
    </submittedName>
</protein>
<name>A0A8J5V1L9_ZIZPA</name>
<proteinExistence type="predicted"/>
<feature type="compositionally biased region" description="Basic residues" evidence="1">
    <location>
        <begin position="1"/>
        <end position="11"/>
    </location>
</feature>
<keyword evidence="3" id="KW-1185">Reference proteome</keyword>
<reference evidence="2" key="2">
    <citation type="submission" date="2021-02" db="EMBL/GenBank/DDBJ databases">
        <authorList>
            <person name="Kimball J.A."/>
            <person name="Haas M.W."/>
            <person name="Macchietto M."/>
            <person name="Kono T."/>
            <person name="Duquette J."/>
            <person name="Shao M."/>
        </authorList>
    </citation>
    <scope>NUCLEOTIDE SEQUENCE</scope>
    <source>
        <tissue evidence="2">Fresh leaf tissue</tissue>
    </source>
</reference>
<dbReference type="AlphaFoldDB" id="A0A8J5V1L9"/>
<sequence length="139" mass="15312">MAYPGRRRRRHDSGSTFPRLPAVAPPLLTPALRFALPILFSSPSDGVVVARDLCNALRDGLDLDHLSVEVDDPTEAKKEGNDETKTEGKIGHALTSAFYSTVSEEDVLHHQLKVDVKLLSKDLSSMEQFLNSKLTQSDN</sequence>
<evidence type="ECO:0000313" key="3">
    <source>
        <dbReference type="Proteomes" id="UP000729402"/>
    </source>
</evidence>
<accession>A0A8J5V1L9</accession>
<feature type="region of interest" description="Disordered" evidence="1">
    <location>
        <begin position="1"/>
        <end position="20"/>
    </location>
</feature>
<organism evidence="2 3">
    <name type="scientific">Zizania palustris</name>
    <name type="common">Northern wild rice</name>
    <dbReference type="NCBI Taxonomy" id="103762"/>
    <lineage>
        <taxon>Eukaryota</taxon>
        <taxon>Viridiplantae</taxon>
        <taxon>Streptophyta</taxon>
        <taxon>Embryophyta</taxon>
        <taxon>Tracheophyta</taxon>
        <taxon>Spermatophyta</taxon>
        <taxon>Magnoliopsida</taxon>
        <taxon>Liliopsida</taxon>
        <taxon>Poales</taxon>
        <taxon>Poaceae</taxon>
        <taxon>BOP clade</taxon>
        <taxon>Oryzoideae</taxon>
        <taxon>Oryzeae</taxon>
        <taxon>Zizaniinae</taxon>
        <taxon>Zizania</taxon>
    </lineage>
</organism>
<gene>
    <name evidence="2" type="ORF">GUJ93_ZPchr0008g12073</name>
</gene>
<dbReference type="EMBL" id="JAAALK010000290">
    <property type="protein sequence ID" value="KAG8046725.1"/>
    <property type="molecule type" value="Genomic_DNA"/>
</dbReference>
<evidence type="ECO:0000313" key="2">
    <source>
        <dbReference type="EMBL" id="KAG8046725.1"/>
    </source>
</evidence>
<feature type="region of interest" description="Disordered" evidence="1">
    <location>
        <begin position="70"/>
        <end position="89"/>
    </location>
</feature>
<evidence type="ECO:0000256" key="1">
    <source>
        <dbReference type="SAM" id="MobiDB-lite"/>
    </source>
</evidence>
<comment type="caution">
    <text evidence="2">The sequence shown here is derived from an EMBL/GenBank/DDBJ whole genome shotgun (WGS) entry which is preliminary data.</text>
</comment>